<keyword evidence="8" id="KW-0863">Zinc-finger</keyword>
<dbReference type="Proteomes" id="UP000271974">
    <property type="component" value="Unassembled WGS sequence"/>
</dbReference>
<dbReference type="SMART" id="SM00439">
    <property type="entry name" value="BAH"/>
    <property type="match status" value="1"/>
</dbReference>
<feature type="region of interest" description="Disordered" evidence="14">
    <location>
        <begin position="229"/>
        <end position="281"/>
    </location>
</feature>
<dbReference type="InterPro" id="IPR001487">
    <property type="entry name" value="Bromodomain"/>
</dbReference>
<evidence type="ECO:0000256" key="8">
    <source>
        <dbReference type="ARBA" id="ARBA00022771"/>
    </source>
</evidence>
<evidence type="ECO:0000256" key="6">
    <source>
        <dbReference type="ARBA" id="ARBA00022691"/>
    </source>
</evidence>
<dbReference type="Gene3D" id="1.20.920.10">
    <property type="entry name" value="Bromodomain-like"/>
    <property type="match status" value="1"/>
</dbReference>
<feature type="compositionally biased region" description="Low complexity" evidence="14">
    <location>
        <begin position="1173"/>
        <end position="1203"/>
    </location>
</feature>
<dbReference type="InterPro" id="IPR013083">
    <property type="entry name" value="Znf_RING/FYVE/PHD"/>
</dbReference>
<dbReference type="PROSITE" id="PS51215">
    <property type="entry name" value="AWS"/>
    <property type="match status" value="1"/>
</dbReference>
<evidence type="ECO:0000256" key="1">
    <source>
        <dbReference type="ARBA" id="ARBA00004123"/>
    </source>
</evidence>
<dbReference type="InterPro" id="IPR017956">
    <property type="entry name" value="AT_hook_DNA-bd_motif"/>
</dbReference>
<evidence type="ECO:0000256" key="3">
    <source>
        <dbReference type="ARBA" id="ARBA00022454"/>
    </source>
</evidence>
<dbReference type="InterPro" id="IPR011011">
    <property type="entry name" value="Znf_FYVE_PHD"/>
</dbReference>
<keyword evidence="12" id="KW-0539">Nucleus</keyword>
<feature type="domain" description="BAH" evidence="18">
    <location>
        <begin position="1966"/>
        <end position="2103"/>
    </location>
</feature>
<feature type="compositionally biased region" description="Low complexity" evidence="14">
    <location>
        <begin position="997"/>
        <end position="1010"/>
    </location>
</feature>
<dbReference type="PANTHER" id="PTHR46147:SF3">
    <property type="entry name" value="HISTONE-LYSINE N-METHYLTRANSFERASE ASH1"/>
    <property type="match status" value="1"/>
</dbReference>
<evidence type="ECO:0000259" key="19">
    <source>
        <dbReference type="PROSITE" id="PS51215"/>
    </source>
</evidence>
<evidence type="ECO:0000256" key="5">
    <source>
        <dbReference type="ARBA" id="ARBA00022679"/>
    </source>
</evidence>
<evidence type="ECO:0008006" key="22">
    <source>
        <dbReference type="Google" id="ProtNLM"/>
    </source>
</evidence>
<reference evidence="20 21" key="1">
    <citation type="submission" date="2019-01" db="EMBL/GenBank/DDBJ databases">
        <title>A draft genome assembly of the solar-powered sea slug Elysia chlorotica.</title>
        <authorList>
            <person name="Cai H."/>
            <person name="Li Q."/>
            <person name="Fang X."/>
            <person name="Li J."/>
            <person name="Curtis N.E."/>
            <person name="Altenburger A."/>
            <person name="Shibata T."/>
            <person name="Feng M."/>
            <person name="Maeda T."/>
            <person name="Schwartz J.A."/>
            <person name="Shigenobu S."/>
            <person name="Lundholm N."/>
            <person name="Nishiyama T."/>
            <person name="Yang H."/>
            <person name="Hasebe M."/>
            <person name="Li S."/>
            <person name="Pierce S.K."/>
            <person name="Wang J."/>
        </authorList>
    </citation>
    <scope>NUCLEOTIDE SEQUENCE [LARGE SCALE GENOMIC DNA]</scope>
    <source>
        <strain evidence="20">EC2010</strain>
        <tissue evidence="20">Whole organism of an adult</tissue>
    </source>
</reference>
<evidence type="ECO:0000313" key="21">
    <source>
        <dbReference type="Proteomes" id="UP000271974"/>
    </source>
</evidence>
<feature type="compositionally biased region" description="Polar residues" evidence="14">
    <location>
        <begin position="1151"/>
        <end position="1170"/>
    </location>
</feature>
<keyword evidence="3" id="KW-0158">Chromosome</keyword>
<dbReference type="OrthoDB" id="79252at2759"/>
<accession>A0A433TDX3</accession>
<feature type="compositionally biased region" description="Basic and acidic residues" evidence="14">
    <location>
        <begin position="547"/>
        <end position="558"/>
    </location>
</feature>
<feature type="region of interest" description="Disordered" evidence="14">
    <location>
        <begin position="1122"/>
        <end position="1248"/>
    </location>
</feature>
<feature type="region of interest" description="Disordered" evidence="14">
    <location>
        <begin position="855"/>
        <end position="959"/>
    </location>
</feature>
<feature type="compositionally biased region" description="Basic and acidic residues" evidence="14">
    <location>
        <begin position="2151"/>
        <end position="2169"/>
    </location>
</feature>
<dbReference type="CDD" id="cd04717">
    <property type="entry name" value="BAH_polybromo"/>
    <property type="match status" value="1"/>
</dbReference>
<dbReference type="Gene3D" id="3.30.40.10">
    <property type="entry name" value="Zinc/RING finger domain, C3HC4 (zinc finger)"/>
    <property type="match status" value="1"/>
</dbReference>
<feature type="domain" description="Bromo" evidence="15">
    <location>
        <begin position="1764"/>
        <end position="1834"/>
    </location>
</feature>
<organism evidence="20 21">
    <name type="scientific">Elysia chlorotica</name>
    <name type="common">Eastern emerald elysia</name>
    <name type="synonym">Sea slug</name>
    <dbReference type="NCBI Taxonomy" id="188477"/>
    <lineage>
        <taxon>Eukaryota</taxon>
        <taxon>Metazoa</taxon>
        <taxon>Spiralia</taxon>
        <taxon>Lophotrochozoa</taxon>
        <taxon>Mollusca</taxon>
        <taxon>Gastropoda</taxon>
        <taxon>Heterobranchia</taxon>
        <taxon>Euthyneura</taxon>
        <taxon>Panpulmonata</taxon>
        <taxon>Sacoglossa</taxon>
        <taxon>Placobranchoidea</taxon>
        <taxon>Plakobranchidae</taxon>
        <taxon>Elysia</taxon>
    </lineage>
</organism>
<feature type="region of interest" description="Disordered" evidence="14">
    <location>
        <begin position="997"/>
        <end position="1016"/>
    </location>
</feature>
<dbReference type="GO" id="GO:0008270">
    <property type="term" value="F:zinc ion binding"/>
    <property type="evidence" value="ECO:0007669"/>
    <property type="project" value="UniProtKB-KW"/>
</dbReference>
<dbReference type="InterPro" id="IPR001965">
    <property type="entry name" value="Znf_PHD"/>
</dbReference>
<dbReference type="InterPro" id="IPR046341">
    <property type="entry name" value="SET_dom_sf"/>
</dbReference>
<feature type="compositionally biased region" description="Basic residues" evidence="14">
    <location>
        <begin position="934"/>
        <end position="945"/>
    </location>
</feature>
<keyword evidence="10" id="KW-0156">Chromatin regulator</keyword>
<dbReference type="GO" id="GO:0032259">
    <property type="term" value="P:methylation"/>
    <property type="evidence" value="ECO:0007669"/>
    <property type="project" value="UniProtKB-KW"/>
</dbReference>
<keyword evidence="7" id="KW-0479">Metal-binding</keyword>
<comment type="caution">
    <text evidence="20">The sequence shown here is derived from an EMBL/GenBank/DDBJ whole genome shotgun (WGS) entry which is preliminary data.</text>
</comment>
<dbReference type="CDD" id="cd19174">
    <property type="entry name" value="SET_ASH1L"/>
    <property type="match status" value="1"/>
</dbReference>
<evidence type="ECO:0000256" key="2">
    <source>
        <dbReference type="ARBA" id="ARBA00004286"/>
    </source>
</evidence>
<keyword evidence="11 13" id="KW-0103">Bromodomain</keyword>
<dbReference type="PROSITE" id="PS01359">
    <property type="entry name" value="ZF_PHD_1"/>
    <property type="match status" value="1"/>
</dbReference>
<keyword evidence="4" id="KW-0489">Methyltransferase</keyword>
<dbReference type="CDD" id="cd15548">
    <property type="entry name" value="PHD_ASH1L"/>
    <property type="match status" value="1"/>
</dbReference>
<feature type="compositionally biased region" description="Polar residues" evidence="14">
    <location>
        <begin position="229"/>
        <end position="238"/>
    </location>
</feature>
<evidence type="ECO:0000256" key="7">
    <source>
        <dbReference type="ARBA" id="ARBA00022723"/>
    </source>
</evidence>
<dbReference type="SUPFAM" id="SSF47370">
    <property type="entry name" value="Bromodomain"/>
    <property type="match status" value="1"/>
</dbReference>
<dbReference type="PROSITE" id="PS50868">
    <property type="entry name" value="POST_SET"/>
    <property type="match status" value="1"/>
</dbReference>
<feature type="compositionally biased region" description="Basic residues" evidence="14">
    <location>
        <begin position="362"/>
        <end position="375"/>
    </location>
</feature>
<keyword evidence="6" id="KW-0949">S-adenosyl-L-methionine</keyword>
<evidence type="ECO:0000256" key="4">
    <source>
        <dbReference type="ARBA" id="ARBA00022603"/>
    </source>
</evidence>
<dbReference type="PROSITE" id="PS50280">
    <property type="entry name" value="SET"/>
    <property type="match status" value="1"/>
</dbReference>
<dbReference type="SMART" id="SM00249">
    <property type="entry name" value="PHD"/>
    <property type="match status" value="1"/>
</dbReference>
<keyword evidence="21" id="KW-1185">Reference proteome</keyword>
<dbReference type="EMBL" id="RQTK01000428">
    <property type="protein sequence ID" value="RUS79775.1"/>
    <property type="molecule type" value="Genomic_DNA"/>
</dbReference>
<sequence>MEQESWDEKINLSRDNEEVGLETKSRDNLTTQGGGFSVGNFITNGGLKLTISCRTKSCENELDKNCNESLGVSSGADLTRQRYYVNSSAVAEISAMDQESEEPSPHGLDFPNEHTEVESRSQCLPFANSKPEAPPMHAPEPTGSNGVDHAKLQSGVQLEVTPPSEDSSLILVSQDALKTSQKSSTHSCTLKFHLNQENVKQQAKVRLTNTDNHCGNDALARMDTLPNVSPESGISSLDESPFGNESPDFNNGVETCDQQPSHGEAHHKINEGNPSDKNSDRIMLHCMPSERKTVNNPSNGSNTCSVDDKSVQEMSVPEVNGLLTEERTVDELEDSDQPSLSPHTHVSRVIVSSPRKISQASGRKKRGRPPKTMKSQFLKHKKSTLYNNTNETCASTEAQVINNFSDQEHFDNQASNNGSPCEMNNSNICDIGLPTYLGKATNCNKVTSGKKVKEHSQTTKQVLCTGGQKRKLKVDPDFERRPRGRPRKIPDMTEGSVCSSTSGVNPESTAMTTGKRKYSKRKLSFTRLKRKEKNVSPSVDYSNSQCHDFEGKKTDEDVRNPNKLQDWAKIDDSKGSQGSIFQDNELDALLLSVKSSIKSQFKEDVSSDAIPNLAFENPFALIQPPPFPKVSRPSSPRIVKPKAKRPKLHVMMRQTKRRKKKFVGNRVAPVVEQTVPAPPKLDVFSPLVPQERAEKLSIPPFRKIGTFGSSLSLTKRPFFTSCVQPSKILATSRLNVFRLGTGVEESHRSVTPPNTEAGDSFERRLKKRHKLLYRKSKHKNIIDPVFAADLDTLLHGLTGMTIAENPSDNFIRVRPGEMPLPSIFRVIKIDVNRKLKERVFTPEPLMLDKPKILKTRKDSVSPSESLATSFRPISKAGRKKTASEAALEQQKRQTPLSDPSDQRLPPKKRHRMVNAETPLDVDSPPMSEGEPRHNPMKKKGKRQRKVSGQDDNKSDASQSFNRIGQQFVAGELTIDTSQGFLTCTPSLSPCVSRLSTRSSTLPSLSSPSPTGSVGFRARSLSHHHSLKNGGSSNLSLACPLHSLSGSNTTAPDGSLCAECHLLQQSAASSISPGSLRSGRFNLRSLSGQPTSTDLSFLADRRLSSAEPSPNLRLTPVFDKSISRSLRKRRKSSNLSGDESDSSPPRLECISPRTNQDTHFFSEPPNITNSEKGPLSPKRTPSTKSTISSKPSLSPSHPKTKTSPGLSSKKNQPKKTAVASKKQTPVKPPVKASPKKTCNNPITSISSSNVVKKSSRSVITMSCPEHEPLPLEHCSNKKLVDEIKAATTIKISPKEDSEEENDMGDTITPSPVQPPRKRYQRVGLFSDFYKDSEPRKRCESIVRCRERLTYEPSEHEFGLMPMPLHIGQFYMSQQQDFQLPYDVWWQHMHQQLPKKPEPKIKFRNIRTNLYSDSKVNHRKVEIPLCNCKPLQNGGRGCQDDCLNRMIYTECSPSTCPLGEDCGNQRIQKHEWAPGLVKVSTKDRGIGVVTKNAIKSGQFILEYLGEVVSETEFRRRMMEEYSEECHHYALHLDSGCLIDGYRMGNIGRYVNHACQPNCEMQKWNVNGLYRMVLFALRDIEAGEELSYDYNFDPFNQETQQECRCGSSECRGVIGGKRSLNTGKQAADKVLEDYKDKRKSKFMNKKVKDKLSDSLPVQPMAKPMTLKERCYARKHRTFLVRNVDKIRNQSKPGKSLFVETKEEANPLECNKINVFNPDLMLAALNERSVKTRLAAYAVDNPELARRHHLAQMFDEMLSKLSNLKDVDGYNVVTPLMSLPSKKKQPQYYNIVREPISLSMIKERVKTGFYSHLSSFNADVMLLFSNVELYCGPKSDLGQVILRLRRMFDGVKTEMAAQLDEVLGPNTTKAHMDAELVRLEQAQLKGHKESEEDIIRCICGVTRDEGLMLMCEKCSRWQHCDCVRASGKEEHYLCDRCEPRYYDPEILLIPPPSDAMPDGTHYMTLVKDEVQYAVGDCVYVMRDCKRTSSGAPLRTSHRLLATSSPDKLDVFRLDQLWKDPKGERFASGTPYLRPQETFHEPTRKFFHNELFRTPSFEIIPMELVMGKCVVMDPNTFSKGRPKGFKEQDVYICEYRVDKTAHLFHKIQKIWYPINTSKFCFDWFDKKLSMKRTFSPHEVPEEYKRKVERNTSSAPVKKEEREKDSGKQDEKPETKPASAVKGTKSCLGNGRLKLDDSIKNDLKLKAEVKVNVKKGSCHKKEDVAQMVAESNADQAEKNRKKRQERKARLDKILTKLLNSIPGKQRVDLTYLLEDEKRIRKKITK</sequence>
<dbReference type="SMART" id="SM00297">
    <property type="entry name" value="BROMO"/>
    <property type="match status" value="1"/>
</dbReference>
<dbReference type="PROSITE" id="PS51038">
    <property type="entry name" value="BAH"/>
    <property type="match status" value="1"/>
</dbReference>
<dbReference type="InterPro" id="IPR019786">
    <property type="entry name" value="Zinc_finger_PHD-type_CS"/>
</dbReference>
<evidence type="ECO:0000259" key="18">
    <source>
        <dbReference type="PROSITE" id="PS51038"/>
    </source>
</evidence>
<feature type="region of interest" description="Disordered" evidence="14">
    <location>
        <begin position="626"/>
        <end position="645"/>
    </location>
</feature>
<evidence type="ECO:0000256" key="11">
    <source>
        <dbReference type="ARBA" id="ARBA00023117"/>
    </source>
</evidence>
<feature type="domain" description="AWS" evidence="19">
    <location>
        <begin position="1419"/>
        <end position="1469"/>
    </location>
</feature>
<evidence type="ECO:0000259" key="15">
    <source>
        <dbReference type="PROSITE" id="PS50014"/>
    </source>
</evidence>
<protein>
    <recommendedName>
        <fullName evidence="22">Histone-lysine N-methyltransferase</fullName>
    </recommendedName>
</protein>
<feature type="compositionally biased region" description="Polar residues" evidence="14">
    <location>
        <begin position="496"/>
        <end position="512"/>
    </location>
</feature>
<dbReference type="SMART" id="SM00384">
    <property type="entry name" value="AT_hook"/>
    <property type="match status" value="2"/>
</dbReference>
<feature type="region of interest" description="Disordered" evidence="14">
    <location>
        <begin position="2134"/>
        <end position="2179"/>
    </location>
</feature>
<dbReference type="GO" id="GO:0005694">
    <property type="term" value="C:chromosome"/>
    <property type="evidence" value="ECO:0007669"/>
    <property type="project" value="UniProtKB-SubCell"/>
</dbReference>
<feature type="region of interest" description="Disordered" evidence="14">
    <location>
        <begin position="476"/>
        <end position="517"/>
    </location>
</feature>
<dbReference type="Pfam" id="PF00856">
    <property type="entry name" value="SET"/>
    <property type="match status" value="1"/>
</dbReference>
<feature type="region of interest" description="Disordered" evidence="14">
    <location>
        <begin position="531"/>
        <end position="558"/>
    </location>
</feature>
<evidence type="ECO:0000256" key="10">
    <source>
        <dbReference type="ARBA" id="ARBA00022853"/>
    </source>
</evidence>
<dbReference type="PROSITE" id="PS50014">
    <property type="entry name" value="BROMODOMAIN_2"/>
    <property type="match status" value="1"/>
</dbReference>
<feature type="domain" description="SET" evidence="16">
    <location>
        <begin position="1472"/>
        <end position="1588"/>
    </location>
</feature>
<dbReference type="GO" id="GO:0006355">
    <property type="term" value="P:regulation of DNA-templated transcription"/>
    <property type="evidence" value="ECO:0007669"/>
    <property type="project" value="TreeGrafter"/>
</dbReference>
<dbReference type="InterPro" id="IPR003616">
    <property type="entry name" value="Post-SET_dom"/>
</dbReference>
<evidence type="ECO:0000256" key="12">
    <source>
        <dbReference type="ARBA" id="ARBA00023242"/>
    </source>
</evidence>
<evidence type="ECO:0000259" key="16">
    <source>
        <dbReference type="PROSITE" id="PS50280"/>
    </source>
</evidence>
<evidence type="ECO:0000313" key="20">
    <source>
        <dbReference type="EMBL" id="RUS79775.1"/>
    </source>
</evidence>
<dbReference type="Gene3D" id="2.30.30.490">
    <property type="match status" value="1"/>
</dbReference>
<feature type="domain" description="Post-SET" evidence="17">
    <location>
        <begin position="1596"/>
        <end position="1612"/>
    </location>
</feature>
<dbReference type="SMART" id="SM00570">
    <property type="entry name" value="AWS"/>
    <property type="match status" value="1"/>
</dbReference>
<dbReference type="PANTHER" id="PTHR46147">
    <property type="entry name" value="HISTONE-LYSINE N-METHYLTRANSFERASE ASH1"/>
    <property type="match status" value="1"/>
</dbReference>
<feature type="compositionally biased region" description="Polar residues" evidence="14">
    <location>
        <begin position="247"/>
        <end position="261"/>
    </location>
</feature>
<dbReference type="PRINTS" id="PR00503">
    <property type="entry name" value="BROMODOMAIN"/>
</dbReference>
<comment type="subcellular location">
    <subcellularLocation>
        <location evidence="2">Chromosome</location>
    </subcellularLocation>
    <subcellularLocation>
        <location evidence="1">Nucleus</location>
    </subcellularLocation>
</comment>
<evidence type="ECO:0000256" key="13">
    <source>
        <dbReference type="PROSITE-ProRule" id="PRU00035"/>
    </source>
</evidence>
<evidence type="ECO:0000256" key="14">
    <source>
        <dbReference type="SAM" id="MobiDB-lite"/>
    </source>
</evidence>
<dbReference type="SUPFAM" id="SSF82199">
    <property type="entry name" value="SET domain"/>
    <property type="match status" value="1"/>
</dbReference>
<dbReference type="InterPro" id="IPR001214">
    <property type="entry name" value="SET_dom"/>
</dbReference>
<dbReference type="InterPro" id="IPR006560">
    <property type="entry name" value="AWS_dom"/>
</dbReference>
<dbReference type="Pfam" id="PF00439">
    <property type="entry name" value="Bromodomain"/>
    <property type="match status" value="1"/>
</dbReference>
<dbReference type="Gene3D" id="2.170.270.10">
    <property type="entry name" value="SET domain"/>
    <property type="match status" value="1"/>
</dbReference>
<feature type="region of interest" description="Disordered" evidence="14">
    <location>
        <begin position="1293"/>
        <end position="1315"/>
    </location>
</feature>
<dbReference type="FunFam" id="3.30.40.10:FF:000113">
    <property type="entry name" value="Histone-lysine N-methyltransferase"/>
    <property type="match status" value="1"/>
</dbReference>
<gene>
    <name evidence="20" type="ORF">EGW08_012459</name>
</gene>
<feature type="region of interest" description="Disordered" evidence="14">
    <location>
        <begin position="94"/>
        <end position="149"/>
    </location>
</feature>
<dbReference type="GO" id="GO:0003677">
    <property type="term" value="F:DNA binding"/>
    <property type="evidence" value="ECO:0007669"/>
    <property type="project" value="InterPro"/>
</dbReference>
<feature type="compositionally biased region" description="Polar residues" evidence="14">
    <location>
        <begin position="535"/>
        <end position="546"/>
    </location>
</feature>
<evidence type="ECO:0000256" key="9">
    <source>
        <dbReference type="ARBA" id="ARBA00022833"/>
    </source>
</evidence>
<dbReference type="Pfam" id="PF17907">
    <property type="entry name" value="AWS"/>
    <property type="match status" value="1"/>
</dbReference>
<dbReference type="Pfam" id="PF01426">
    <property type="entry name" value="BAH"/>
    <property type="match status" value="1"/>
</dbReference>
<dbReference type="InterPro" id="IPR036427">
    <property type="entry name" value="Bromodomain-like_sf"/>
</dbReference>
<dbReference type="SMART" id="SM00508">
    <property type="entry name" value="PostSET"/>
    <property type="match status" value="1"/>
</dbReference>
<dbReference type="GO" id="GO:0003682">
    <property type="term" value="F:chromatin binding"/>
    <property type="evidence" value="ECO:0007669"/>
    <property type="project" value="InterPro"/>
</dbReference>
<dbReference type="InterPro" id="IPR043319">
    <property type="entry name" value="PHD_ASH1L"/>
</dbReference>
<dbReference type="GO" id="GO:0042800">
    <property type="term" value="F:histone H3K4 methyltransferase activity"/>
    <property type="evidence" value="ECO:0007669"/>
    <property type="project" value="TreeGrafter"/>
</dbReference>
<proteinExistence type="predicted"/>
<dbReference type="GO" id="GO:0005654">
    <property type="term" value="C:nucleoplasm"/>
    <property type="evidence" value="ECO:0007669"/>
    <property type="project" value="TreeGrafter"/>
</dbReference>
<feature type="compositionally biased region" description="Basic and acidic residues" evidence="14">
    <location>
        <begin position="2134"/>
        <end position="2144"/>
    </location>
</feature>
<dbReference type="STRING" id="188477.A0A433TDX3"/>
<name>A0A433TDX3_ELYCH</name>
<feature type="region of interest" description="Disordered" evidence="14">
    <location>
        <begin position="329"/>
        <end position="375"/>
    </location>
</feature>
<dbReference type="SMART" id="SM00317">
    <property type="entry name" value="SET"/>
    <property type="match status" value="1"/>
</dbReference>
<evidence type="ECO:0000259" key="17">
    <source>
        <dbReference type="PROSITE" id="PS50868"/>
    </source>
</evidence>
<dbReference type="InterPro" id="IPR043151">
    <property type="entry name" value="BAH_sf"/>
</dbReference>
<keyword evidence="5" id="KW-0808">Transferase</keyword>
<dbReference type="InterPro" id="IPR001025">
    <property type="entry name" value="BAH_dom"/>
</dbReference>
<dbReference type="SUPFAM" id="SSF57903">
    <property type="entry name" value="FYVE/PHD zinc finger"/>
    <property type="match status" value="1"/>
</dbReference>
<keyword evidence="9" id="KW-0862">Zinc</keyword>